<dbReference type="InterPro" id="IPR057207">
    <property type="entry name" value="FBXL15_LRR"/>
</dbReference>
<dbReference type="InterPro" id="IPR006553">
    <property type="entry name" value="Leu-rich_rpt_Cys-con_subtyp"/>
</dbReference>
<dbReference type="Pfam" id="PF25372">
    <property type="entry name" value="DUF7885"/>
    <property type="match status" value="1"/>
</dbReference>
<dbReference type="RefSeq" id="XP_010244862.1">
    <property type="nucleotide sequence ID" value="XM_010246560.2"/>
</dbReference>
<dbReference type="KEGG" id="nnu:104588572"/>
<dbReference type="SMART" id="SM00367">
    <property type="entry name" value="LRR_CC"/>
    <property type="match status" value="6"/>
</dbReference>
<accession>A0A1U7YWJ8</accession>
<evidence type="ECO:0000259" key="1">
    <source>
        <dbReference type="Pfam" id="PF25372"/>
    </source>
</evidence>
<feature type="domain" description="F-box/LRR-repeat protein 15-like leucin rich repeat" evidence="1">
    <location>
        <begin position="306"/>
        <end position="446"/>
    </location>
</feature>
<dbReference type="PANTHER" id="PTHR13318">
    <property type="entry name" value="PARTNER OF PAIRED, ISOFORM B-RELATED"/>
    <property type="match status" value="1"/>
</dbReference>
<dbReference type="GeneID" id="104588572"/>
<dbReference type="Pfam" id="PF13516">
    <property type="entry name" value="LRR_6"/>
    <property type="match status" value="1"/>
</dbReference>
<name>A0A1U7YWJ8_NELNU</name>
<dbReference type="eggNOG" id="KOG1947">
    <property type="taxonomic scope" value="Eukaryota"/>
</dbReference>
<dbReference type="STRING" id="4432.A0A1U7YWJ8"/>
<evidence type="ECO:0000313" key="2">
    <source>
        <dbReference type="Proteomes" id="UP000189703"/>
    </source>
</evidence>
<dbReference type="CDD" id="cd22159">
    <property type="entry name" value="F-box_AtTIR1-like"/>
    <property type="match status" value="1"/>
</dbReference>
<dbReference type="FunFam" id="3.80.10.10:FF:002365">
    <property type="entry name" value="F-box and leucine-rich repeat protein 13"/>
    <property type="match status" value="1"/>
</dbReference>
<dbReference type="GO" id="GO:0031146">
    <property type="term" value="P:SCF-dependent proteasomal ubiquitin-dependent protein catabolic process"/>
    <property type="evidence" value="ECO:0000318"/>
    <property type="project" value="GO_Central"/>
</dbReference>
<dbReference type="GO" id="GO:0019005">
    <property type="term" value="C:SCF ubiquitin ligase complex"/>
    <property type="evidence" value="ECO:0000318"/>
    <property type="project" value="GO_Central"/>
</dbReference>
<dbReference type="OMA" id="NWISCEN"/>
<dbReference type="Proteomes" id="UP000189703">
    <property type="component" value="Unplaced"/>
</dbReference>
<evidence type="ECO:0000313" key="3">
    <source>
        <dbReference type="RefSeq" id="XP_010244862.1"/>
    </source>
</evidence>
<dbReference type="OrthoDB" id="550575at2759"/>
<organism evidence="2 3">
    <name type="scientific">Nelumbo nucifera</name>
    <name type="common">Sacred lotus</name>
    <dbReference type="NCBI Taxonomy" id="4432"/>
    <lineage>
        <taxon>Eukaryota</taxon>
        <taxon>Viridiplantae</taxon>
        <taxon>Streptophyta</taxon>
        <taxon>Embryophyta</taxon>
        <taxon>Tracheophyta</taxon>
        <taxon>Spermatophyta</taxon>
        <taxon>Magnoliopsida</taxon>
        <taxon>Proteales</taxon>
        <taxon>Nelumbonaceae</taxon>
        <taxon>Nelumbo</taxon>
    </lineage>
</organism>
<protein>
    <submittedName>
        <fullName evidence="3">F-box/LRR-repeat protein 14-like</fullName>
    </submittedName>
</protein>
<dbReference type="AlphaFoldDB" id="A0A1U7YWJ8"/>
<dbReference type="Gene3D" id="3.80.10.10">
    <property type="entry name" value="Ribonuclease Inhibitor"/>
    <property type="match status" value="2"/>
</dbReference>
<dbReference type="FunFam" id="1.20.1280.50:FF:000023">
    <property type="entry name" value="F-box/LRR-repeat protein 4"/>
    <property type="match status" value="1"/>
</dbReference>
<dbReference type="InterPro" id="IPR001611">
    <property type="entry name" value="Leu-rich_rpt"/>
</dbReference>
<dbReference type="SUPFAM" id="SSF52047">
    <property type="entry name" value="RNI-like"/>
    <property type="match status" value="1"/>
</dbReference>
<reference evidence="3" key="1">
    <citation type="submission" date="2025-08" db="UniProtKB">
        <authorList>
            <consortium name="RefSeq"/>
        </authorList>
    </citation>
    <scope>IDENTIFICATION</scope>
</reference>
<dbReference type="InterPro" id="IPR032675">
    <property type="entry name" value="LRR_dom_sf"/>
</dbReference>
<dbReference type="PANTHER" id="PTHR13318:SF182">
    <property type="entry name" value="F-BOX_LRR-REPEAT PROTEIN 14"/>
    <property type="match status" value="1"/>
</dbReference>
<dbReference type="FunFam" id="3.80.10.10:FF:000690">
    <property type="entry name" value="F-box/LRR-repeat protein 14"/>
    <property type="match status" value="1"/>
</dbReference>
<sequence>MEDLPDHLVWEILDRLKETVDRNSTSLACKRLHKFEREQREVLKVGLGLHPVNEALTSLCNRFTNLKKVEINYNDYWSELGKQMDDQGLLILSQYCPSLVDLTLSHCNSITDAGVRHLASCRKLVAFRLDYTSRITGRGLFFLVVGCKNIATLHLTRCSNVNSVEWLEYLGMLGTLEDLSIKNCKAIREGYLNKLGPGWQKLKRLQFEADFSSANVNDLDVWKGNWISCENLRELSLVNCIVSPGRGLSWLLDNCRALEKLYLHMCIGVRDSDIVNLTQKSNNLRSISLHLPSDFSRFFLNIPLRLTDESLKAIAHNCSMLESVKISYLDGDHFPSSFSSFNLSGILTLIQMCPVRVLILDHVSTFNDNGMEALCSAHFLQTLELVRCQAISDEGLQFVAQFPHLSFLMLVKCLVVTDDGLKPLVGSHKLERLTVEDCPQISERGVEGTARFVSYKQDLPSIY</sequence>
<gene>
    <name evidence="3" type="primary">LOC104588572</name>
</gene>
<proteinExistence type="predicted"/>
<keyword evidence="2" id="KW-1185">Reference proteome</keyword>